<dbReference type="EMBL" id="QWVT01000017">
    <property type="protein sequence ID" value="RID85064.1"/>
    <property type="molecule type" value="Genomic_DNA"/>
</dbReference>
<evidence type="ECO:0000313" key="1">
    <source>
        <dbReference type="EMBL" id="RID85064.1"/>
    </source>
</evidence>
<comment type="caution">
    <text evidence="1">The sequence shown here is derived from an EMBL/GenBank/DDBJ whole genome shotgun (WGS) entry which is preliminary data.</text>
</comment>
<proteinExistence type="predicted"/>
<protein>
    <submittedName>
        <fullName evidence="1">Uncharacterized protein</fullName>
    </submittedName>
</protein>
<dbReference type="OrthoDB" id="2910064at2"/>
<reference evidence="1 2" key="1">
    <citation type="submission" date="2018-08" db="EMBL/GenBank/DDBJ databases">
        <title>Bacillus jemisoniae sp. nov., Bacillus chryseoplanitiae sp. nov., Bacillus resnikiae sp. nov., and Bacillus frankliniae sp. nov., isolated from Viking spacecraft and associated surfaces.</title>
        <authorList>
            <person name="Seuylemezian A."/>
            <person name="Vaishampayan P."/>
        </authorList>
    </citation>
    <scope>NUCLEOTIDE SEQUENCE [LARGE SCALE GENOMIC DNA]</scope>
    <source>
        <strain evidence="1 2">JJ-247</strain>
    </source>
</reference>
<dbReference type="AlphaFoldDB" id="A0A398B6H7"/>
<dbReference type="RefSeq" id="WP_119112899.1">
    <property type="nucleotide sequence ID" value="NZ_CBCSEO010000033.1"/>
</dbReference>
<organism evidence="1 2">
    <name type="scientific">Mesobacillus zeae</name>
    <dbReference type="NCBI Taxonomy" id="1917180"/>
    <lineage>
        <taxon>Bacteria</taxon>
        <taxon>Bacillati</taxon>
        <taxon>Bacillota</taxon>
        <taxon>Bacilli</taxon>
        <taxon>Bacillales</taxon>
        <taxon>Bacillaceae</taxon>
        <taxon>Mesobacillus</taxon>
    </lineage>
</organism>
<sequence>MMTGSVTSWKMTEDERLAYIAKHPIRPTKEAEKRSSPLIGLITSGRLLKKQNKKARITPGNW</sequence>
<gene>
    <name evidence="1" type="ORF">D1970_10890</name>
</gene>
<dbReference type="Proteomes" id="UP000265816">
    <property type="component" value="Unassembled WGS sequence"/>
</dbReference>
<keyword evidence="2" id="KW-1185">Reference proteome</keyword>
<evidence type="ECO:0000313" key="2">
    <source>
        <dbReference type="Proteomes" id="UP000265816"/>
    </source>
</evidence>
<accession>A0A398B6H7</accession>
<name>A0A398B6H7_9BACI</name>